<proteinExistence type="predicted"/>
<sequence>MCQNLVHDDLEEKRSYERKQLDEKRGQKDMTECAPVSEQRRQEPAEAETFRRRAGTDKAALDENKGTA</sequence>
<keyword evidence="3" id="KW-1185">Reference proteome</keyword>
<feature type="compositionally biased region" description="Basic and acidic residues" evidence="1">
    <location>
        <begin position="38"/>
        <end position="68"/>
    </location>
</feature>
<gene>
    <name evidence="2" type="ORF">GCM10011491_43160</name>
</gene>
<evidence type="ECO:0000313" key="3">
    <source>
        <dbReference type="Proteomes" id="UP000646478"/>
    </source>
</evidence>
<feature type="compositionally biased region" description="Basic and acidic residues" evidence="1">
    <location>
        <begin position="1"/>
        <end position="31"/>
    </location>
</feature>
<dbReference type="Proteomes" id="UP000646478">
    <property type="component" value="Unassembled WGS sequence"/>
</dbReference>
<name>A0A916SPQ2_9HYPH</name>
<dbReference type="EMBL" id="BMHH01000030">
    <property type="protein sequence ID" value="GGB10608.1"/>
    <property type="molecule type" value="Genomic_DNA"/>
</dbReference>
<comment type="caution">
    <text evidence="2">The sequence shown here is derived from an EMBL/GenBank/DDBJ whole genome shotgun (WGS) entry which is preliminary data.</text>
</comment>
<reference evidence="2" key="1">
    <citation type="journal article" date="2014" name="Int. J. Syst. Evol. Microbiol.">
        <title>Complete genome sequence of Corynebacterium casei LMG S-19264T (=DSM 44701T), isolated from a smear-ripened cheese.</title>
        <authorList>
            <consortium name="US DOE Joint Genome Institute (JGI-PGF)"/>
            <person name="Walter F."/>
            <person name="Albersmeier A."/>
            <person name="Kalinowski J."/>
            <person name="Ruckert C."/>
        </authorList>
    </citation>
    <scope>NUCLEOTIDE SEQUENCE</scope>
    <source>
        <strain evidence="2">CGMCC 1.15082</strain>
    </source>
</reference>
<protein>
    <submittedName>
        <fullName evidence="2">Uncharacterized protein</fullName>
    </submittedName>
</protein>
<evidence type="ECO:0000313" key="2">
    <source>
        <dbReference type="EMBL" id="GGB10608.1"/>
    </source>
</evidence>
<organism evidence="2 3">
    <name type="scientific">Brucella endophytica</name>
    <dbReference type="NCBI Taxonomy" id="1963359"/>
    <lineage>
        <taxon>Bacteria</taxon>
        <taxon>Pseudomonadati</taxon>
        <taxon>Pseudomonadota</taxon>
        <taxon>Alphaproteobacteria</taxon>
        <taxon>Hyphomicrobiales</taxon>
        <taxon>Brucellaceae</taxon>
        <taxon>Brucella/Ochrobactrum group</taxon>
        <taxon>Brucella</taxon>
    </lineage>
</organism>
<reference evidence="2" key="2">
    <citation type="submission" date="2020-09" db="EMBL/GenBank/DDBJ databases">
        <authorList>
            <person name="Sun Q."/>
            <person name="Zhou Y."/>
        </authorList>
    </citation>
    <scope>NUCLEOTIDE SEQUENCE</scope>
    <source>
        <strain evidence="2">CGMCC 1.15082</strain>
    </source>
</reference>
<accession>A0A916SPQ2</accession>
<dbReference type="AlphaFoldDB" id="A0A916SPQ2"/>
<evidence type="ECO:0000256" key="1">
    <source>
        <dbReference type="SAM" id="MobiDB-lite"/>
    </source>
</evidence>
<feature type="region of interest" description="Disordered" evidence="1">
    <location>
        <begin position="1"/>
        <end position="68"/>
    </location>
</feature>